<keyword evidence="3" id="KW-1185">Reference proteome</keyword>
<reference evidence="3" key="1">
    <citation type="submission" date="2019-04" db="EMBL/GenBank/DDBJ databases">
        <title>Draft genome sequence of Pseudonocardiaceae bacterium SL3-2-4.</title>
        <authorList>
            <person name="Ningsih F."/>
            <person name="Yokota A."/>
            <person name="Sakai Y."/>
            <person name="Nanatani K."/>
            <person name="Yabe S."/>
            <person name="Oetari A."/>
            <person name="Sjamsuridzal W."/>
        </authorList>
    </citation>
    <scope>NUCLEOTIDE SEQUENCE [LARGE SCALE GENOMIC DNA]</scope>
    <source>
        <strain evidence="3">SL3-2-4</strain>
    </source>
</reference>
<dbReference type="EMBL" id="BJFL01000052">
    <property type="protein sequence ID" value="GDY33698.1"/>
    <property type="molecule type" value="Genomic_DNA"/>
</dbReference>
<evidence type="ECO:0000313" key="3">
    <source>
        <dbReference type="Proteomes" id="UP000298860"/>
    </source>
</evidence>
<comment type="caution">
    <text evidence="2">The sequence shown here is derived from an EMBL/GenBank/DDBJ whole genome shotgun (WGS) entry which is preliminary data.</text>
</comment>
<name>A0A4D4JGC6_9PSEU</name>
<organism evidence="2 3">
    <name type="scientific">Gandjariella thermophila</name>
    <dbReference type="NCBI Taxonomy" id="1931992"/>
    <lineage>
        <taxon>Bacteria</taxon>
        <taxon>Bacillati</taxon>
        <taxon>Actinomycetota</taxon>
        <taxon>Actinomycetes</taxon>
        <taxon>Pseudonocardiales</taxon>
        <taxon>Pseudonocardiaceae</taxon>
        <taxon>Gandjariella</taxon>
    </lineage>
</organism>
<dbReference type="NCBIfam" id="TIGR03544">
    <property type="entry name" value="DivI1A_domain"/>
    <property type="match status" value="2"/>
</dbReference>
<proteinExistence type="predicted"/>
<gene>
    <name evidence="2" type="ORF">GTS_53310</name>
</gene>
<accession>A0A4D4JGC6</accession>
<dbReference type="RefSeq" id="WP_137816622.1">
    <property type="nucleotide sequence ID" value="NZ_BJFL01000052.1"/>
</dbReference>
<dbReference type="AlphaFoldDB" id="A0A4D4JGC6"/>
<sequence>MTLTPNHVRNVRFSRPRAGELGYDEHDVDAFLERVHAALTGQDALTADDVRAVRFAPARHGNGGYSANAVDVFLVEVRLTLARRLTGARDTDRRRRDVASAPADARPSGGRHRR</sequence>
<evidence type="ECO:0000313" key="2">
    <source>
        <dbReference type="EMBL" id="GDY33698.1"/>
    </source>
</evidence>
<dbReference type="OrthoDB" id="5198800at2"/>
<dbReference type="Gene3D" id="6.10.250.660">
    <property type="match status" value="2"/>
</dbReference>
<evidence type="ECO:0008006" key="4">
    <source>
        <dbReference type="Google" id="ProtNLM"/>
    </source>
</evidence>
<dbReference type="Proteomes" id="UP000298860">
    <property type="component" value="Unassembled WGS sequence"/>
</dbReference>
<protein>
    <recommendedName>
        <fullName evidence="4">Antigen 84</fullName>
    </recommendedName>
</protein>
<feature type="compositionally biased region" description="Basic and acidic residues" evidence="1">
    <location>
        <begin position="87"/>
        <end position="98"/>
    </location>
</feature>
<feature type="region of interest" description="Disordered" evidence="1">
    <location>
        <begin position="86"/>
        <end position="114"/>
    </location>
</feature>
<dbReference type="InterPro" id="IPR019933">
    <property type="entry name" value="DivIVA_domain"/>
</dbReference>
<evidence type="ECO:0000256" key="1">
    <source>
        <dbReference type="SAM" id="MobiDB-lite"/>
    </source>
</evidence>